<organism evidence="2 3">
    <name type="scientific">Eiseniibacteriota bacterium</name>
    <dbReference type="NCBI Taxonomy" id="2212470"/>
    <lineage>
        <taxon>Bacteria</taxon>
        <taxon>Candidatus Eiseniibacteriota</taxon>
    </lineage>
</organism>
<reference evidence="2 3" key="1">
    <citation type="journal article" date="2019" name="Nat. Microbiol.">
        <title>Mediterranean grassland soil C-N compound turnover is dependent on rainfall and depth, and is mediated by genomically divergent microorganisms.</title>
        <authorList>
            <person name="Diamond S."/>
            <person name="Andeer P.F."/>
            <person name="Li Z."/>
            <person name="Crits-Christoph A."/>
            <person name="Burstein D."/>
            <person name="Anantharaman K."/>
            <person name="Lane K.R."/>
            <person name="Thomas B.C."/>
            <person name="Pan C."/>
            <person name="Northen T.R."/>
            <person name="Banfield J.F."/>
        </authorList>
    </citation>
    <scope>NUCLEOTIDE SEQUENCE [LARGE SCALE GENOMIC DNA]</scope>
    <source>
        <strain evidence="2">WS_2</strain>
    </source>
</reference>
<feature type="transmembrane region" description="Helical" evidence="1">
    <location>
        <begin position="87"/>
        <end position="103"/>
    </location>
</feature>
<sequence>MNTLFPSTTAHQAPRHDWLRILVAAIAISAAGVLLGLQIMTPDRRVLAVMAAVVVFGVAWRTSTVMGIGFLILALPFPRGTSFGPTNLAFILILLVIWLLRMSQRLAPLPQRTPADLPIAGLLIAYIVSFYNVNPRHLRMALSNFNSFIACLMLF</sequence>
<evidence type="ECO:0000313" key="3">
    <source>
        <dbReference type="Proteomes" id="UP000317716"/>
    </source>
</evidence>
<protein>
    <submittedName>
        <fullName evidence="2">Uncharacterized protein</fullName>
    </submittedName>
</protein>
<accession>A0A538T2U8</accession>
<evidence type="ECO:0000313" key="2">
    <source>
        <dbReference type="EMBL" id="TMQ57948.1"/>
    </source>
</evidence>
<keyword evidence="1" id="KW-1133">Transmembrane helix</keyword>
<dbReference type="AlphaFoldDB" id="A0A538T2U8"/>
<name>A0A538T2U8_UNCEI</name>
<evidence type="ECO:0000256" key="1">
    <source>
        <dbReference type="SAM" id="Phobius"/>
    </source>
</evidence>
<feature type="transmembrane region" description="Helical" evidence="1">
    <location>
        <begin position="21"/>
        <end position="40"/>
    </location>
</feature>
<feature type="transmembrane region" description="Helical" evidence="1">
    <location>
        <begin position="46"/>
        <end position="75"/>
    </location>
</feature>
<keyword evidence="1" id="KW-0812">Transmembrane</keyword>
<proteinExistence type="predicted"/>
<dbReference type="EMBL" id="VBOS01000097">
    <property type="protein sequence ID" value="TMQ57948.1"/>
    <property type="molecule type" value="Genomic_DNA"/>
</dbReference>
<keyword evidence="1" id="KW-0472">Membrane</keyword>
<feature type="transmembrane region" description="Helical" evidence="1">
    <location>
        <begin position="115"/>
        <end position="133"/>
    </location>
</feature>
<dbReference type="Proteomes" id="UP000317716">
    <property type="component" value="Unassembled WGS sequence"/>
</dbReference>
<gene>
    <name evidence="2" type="ORF">E6K72_03125</name>
</gene>
<comment type="caution">
    <text evidence="2">The sequence shown here is derived from an EMBL/GenBank/DDBJ whole genome shotgun (WGS) entry which is preliminary data.</text>
</comment>